<organism evidence="4 5">
    <name type="scientific">Umezawaea tangerina</name>
    <dbReference type="NCBI Taxonomy" id="84725"/>
    <lineage>
        <taxon>Bacteria</taxon>
        <taxon>Bacillati</taxon>
        <taxon>Actinomycetota</taxon>
        <taxon>Actinomycetes</taxon>
        <taxon>Pseudonocardiales</taxon>
        <taxon>Pseudonocardiaceae</taxon>
        <taxon>Umezawaea</taxon>
    </lineage>
</organism>
<feature type="domain" description="HTH tetR-type" evidence="3">
    <location>
        <begin position="18"/>
        <end position="78"/>
    </location>
</feature>
<dbReference type="RefSeq" id="WP_245886103.1">
    <property type="nucleotide sequence ID" value="NZ_PVTF01000001.1"/>
</dbReference>
<dbReference type="InterPro" id="IPR050109">
    <property type="entry name" value="HTH-type_TetR-like_transc_reg"/>
</dbReference>
<dbReference type="Proteomes" id="UP000239494">
    <property type="component" value="Unassembled WGS sequence"/>
</dbReference>
<keyword evidence="1 2" id="KW-0238">DNA-binding</keyword>
<evidence type="ECO:0000256" key="2">
    <source>
        <dbReference type="PROSITE-ProRule" id="PRU00335"/>
    </source>
</evidence>
<proteinExistence type="predicted"/>
<protein>
    <submittedName>
        <fullName evidence="4">TetR family transcriptional regulator</fullName>
    </submittedName>
</protein>
<evidence type="ECO:0000256" key="1">
    <source>
        <dbReference type="ARBA" id="ARBA00023125"/>
    </source>
</evidence>
<gene>
    <name evidence="4" type="ORF">CLV43_101804</name>
</gene>
<evidence type="ECO:0000259" key="3">
    <source>
        <dbReference type="PROSITE" id="PS50977"/>
    </source>
</evidence>
<accession>A0A2T0TLX4</accession>
<sequence>MTPPDDDFQRARRPEQVRARRTAILETASAMLRERPVAEISLRELSDRVGLAKSNVLRYFDSREAIFLEILDHTWREWLDVIDAELRDLAAPEPTTAYARETAVATTIATSLTRQPLLCELISNTMAVLERNISVEFARVFKRRVVDNSNRLADLVAREVPDLGEAKVRHFSGAVFVLVAGLWPCANPTDAVATAMAELGLPPAGRMFVDGLVDGLVHQLIGLSAAPGR</sequence>
<feature type="DNA-binding region" description="H-T-H motif" evidence="2">
    <location>
        <begin position="41"/>
        <end position="60"/>
    </location>
</feature>
<dbReference type="Pfam" id="PF00440">
    <property type="entry name" value="TetR_N"/>
    <property type="match status" value="1"/>
</dbReference>
<dbReference type="Pfam" id="PF17929">
    <property type="entry name" value="TetR_C_34"/>
    <property type="match status" value="1"/>
</dbReference>
<comment type="caution">
    <text evidence="4">The sequence shown here is derived from an EMBL/GenBank/DDBJ whole genome shotgun (WGS) entry which is preliminary data.</text>
</comment>
<evidence type="ECO:0000313" key="5">
    <source>
        <dbReference type="Proteomes" id="UP000239494"/>
    </source>
</evidence>
<name>A0A2T0TLX4_9PSEU</name>
<dbReference type="PANTHER" id="PTHR30055">
    <property type="entry name" value="HTH-TYPE TRANSCRIPTIONAL REGULATOR RUTR"/>
    <property type="match status" value="1"/>
</dbReference>
<dbReference type="InterPro" id="IPR009057">
    <property type="entry name" value="Homeodomain-like_sf"/>
</dbReference>
<dbReference type="PROSITE" id="PS50977">
    <property type="entry name" value="HTH_TETR_2"/>
    <property type="match status" value="1"/>
</dbReference>
<dbReference type="PANTHER" id="PTHR30055:SF226">
    <property type="entry name" value="HTH-TYPE TRANSCRIPTIONAL REGULATOR PKSA"/>
    <property type="match status" value="1"/>
</dbReference>
<reference evidence="4 5" key="1">
    <citation type="submission" date="2018-03" db="EMBL/GenBank/DDBJ databases">
        <title>Genomic Encyclopedia of Archaeal and Bacterial Type Strains, Phase II (KMG-II): from individual species to whole genera.</title>
        <authorList>
            <person name="Goeker M."/>
        </authorList>
    </citation>
    <scope>NUCLEOTIDE SEQUENCE [LARGE SCALE GENOMIC DNA]</scope>
    <source>
        <strain evidence="4 5">DSM 44720</strain>
    </source>
</reference>
<dbReference type="InterPro" id="IPR001647">
    <property type="entry name" value="HTH_TetR"/>
</dbReference>
<evidence type="ECO:0000313" key="4">
    <source>
        <dbReference type="EMBL" id="PRY46528.1"/>
    </source>
</evidence>
<dbReference type="SUPFAM" id="SSF46689">
    <property type="entry name" value="Homeodomain-like"/>
    <property type="match status" value="1"/>
</dbReference>
<dbReference type="GO" id="GO:0000976">
    <property type="term" value="F:transcription cis-regulatory region binding"/>
    <property type="evidence" value="ECO:0007669"/>
    <property type="project" value="TreeGrafter"/>
</dbReference>
<keyword evidence="5" id="KW-1185">Reference proteome</keyword>
<dbReference type="InterPro" id="IPR041483">
    <property type="entry name" value="TetR_C_34"/>
</dbReference>
<dbReference type="Gene3D" id="1.10.357.10">
    <property type="entry name" value="Tetracycline Repressor, domain 2"/>
    <property type="match status" value="1"/>
</dbReference>
<dbReference type="AlphaFoldDB" id="A0A2T0TLX4"/>
<dbReference type="EMBL" id="PVTF01000001">
    <property type="protein sequence ID" value="PRY46528.1"/>
    <property type="molecule type" value="Genomic_DNA"/>
</dbReference>
<dbReference type="GO" id="GO:0003700">
    <property type="term" value="F:DNA-binding transcription factor activity"/>
    <property type="evidence" value="ECO:0007669"/>
    <property type="project" value="TreeGrafter"/>
</dbReference>